<proteinExistence type="predicted"/>
<keyword evidence="4" id="KW-1185">Reference proteome</keyword>
<dbReference type="Gene3D" id="3.40.50.300">
    <property type="entry name" value="P-loop containing nucleotide triphosphate hydrolases"/>
    <property type="match status" value="1"/>
</dbReference>
<dbReference type="RefSeq" id="WP_179358300.1">
    <property type="nucleotide sequence ID" value="NZ_CP058627.1"/>
</dbReference>
<keyword evidence="3" id="KW-0808">Transferase</keyword>
<dbReference type="InterPro" id="IPR050445">
    <property type="entry name" value="Bact_polysacc_biosynth/exp"/>
</dbReference>
<protein>
    <submittedName>
        <fullName evidence="3">Polysaccharide biosynthesis tyrosine autokinase</fullName>
        <ecNumber evidence="3">2.7.10.2</ecNumber>
    </submittedName>
</protein>
<dbReference type="KEGG" id="chiz:HQ393_08140"/>
<accession>A0A7H9BIN2</accession>
<organism evidence="3 4">
    <name type="scientific">Chitinibacter bivalviorum</name>
    <dbReference type="NCBI Taxonomy" id="2739434"/>
    <lineage>
        <taxon>Bacteria</taxon>
        <taxon>Pseudomonadati</taxon>
        <taxon>Pseudomonadota</taxon>
        <taxon>Betaproteobacteria</taxon>
        <taxon>Neisseriales</taxon>
        <taxon>Chitinibacteraceae</taxon>
        <taxon>Chitinibacter</taxon>
    </lineage>
</organism>
<dbReference type="EMBL" id="CP058627">
    <property type="protein sequence ID" value="QLG88222.1"/>
    <property type="molecule type" value="Genomic_DNA"/>
</dbReference>
<dbReference type="InterPro" id="IPR037257">
    <property type="entry name" value="T2SS_E_N_sf"/>
</dbReference>
<dbReference type="GO" id="GO:0005886">
    <property type="term" value="C:plasma membrane"/>
    <property type="evidence" value="ECO:0007669"/>
    <property type="project" value="TreeGrafter"/>
</dbReference>
<dbReference type="CDD" id="cd05387">
    <property type="entry name" value="BY-kinase"/>
    <property type="match status" value="1"/>
</dbReference>
<keyword evidence="3" id="KW-0418">Kinase</keyword>
<dbReference type="InterPro" id="IPR027417">
    <property type="entry name" value="P-loop_NTPase"/>
</dbReference>
<keyword evidence="1" id="KW-0547">Nucleotide-binding</keyword>
<evidence type="ECO:0000256" key="1">
    <source>
        <dbReference type="ARBA" id="ARBA00022741"/>
    </source>
</evidence>
<dbReference type="PANTHER" id="PTHR32309:SF13">
    <property type="entry name" value="FERRIC ENTEROBACTIN TRANSPORT PROTEIN FEPE"/>
    <property type="match status" value="1"/>
</dbReference>
<name>A0A7H9BIN2_9NEIS</name>
<dbReference type="InterPro" id="IPR005702">
    <property type="entry name" value="Wzc-like_C"/>
</dbReference>
<evidence type="ECO:0000256" key="2">
    <source>
        <dbReference type="ARBA" id="ARBA00022840"/>
    </source>
</evidence>
<reference evidence="3 4" key="1">
    <citation type="submission" date="2020-07" db="EMBL/GenBank/DDBJ databases">
        <title>Complete genome sequence of Chitinibacter sp. 2T18.</title>
        <authorList>
            <person name="Bae J.-W."/>
            <person name="Choi J.-W."/>
        </authorList>
    </citation>
    <scope>NUCLEOTIDE SEQUENCE [LARGE SCALE GENOMIC DNA]</scope>
    <source>
        <strain evidence="3 4">2T18</strain>
    </source>
</reference>
<dbReference type="SUPFAM" id="SSF52540">
    <property type="entry name" value="P-loop containing nucleoside triphosphate hydrolases"/>
    <property type="match status" value="1"/>
</dbReference>
<dbReference type="SUPFAM" id="SSF160246">
    <property type="entry name" value="EspE N-terminal domain-like"/>
    <property type="match status" value="1"/>
</dbReference>
<evidence type="ECO:0000313" key="4">
    <source>
        <dbReference type="Proteomes" id="UP000509597"/>
    </source>
</evidence>
<gene>
    <name evidence="3" type="ORF">HQ393_08140</name>
</gene>
<sequence>MNANVNTTITQMAKGNIGQQLLDNDKLTVNQAEKVLLLQKETGIRFGEAAIKLGYISEQDIQDVLAQQFEYPYLVSGQSKVSEKLVAAYSPFDSQVEALRSLRSQIVLRWIESGNKSIALASYDAKNSSDLLAANLAIVFSQLGERTLLVDANLREATQHELFGIENRKGLSDILAGRAGLDSVQRITDFRDLSILSAGTKAPNPQELLSRDTFSQIARDLAQAYDIVIYSTSALKDAADAQMVASRVKGAILVAGRNKTPIKGLELAKTQIESANAKILGCVLAQED</sequence>
<dbReference type="PANTHER" id="PTHR32309">
    <property type="entry name" value="TYROSINE-PROTEIN KINASE"/>
    <property type="match status" value="1"/>
</dbReference>
<dbReference type="Proteomes" id="UP000509597">
    <property type="component" value="Chromosome"/>
</dbReference>
<evidence type="ECO:0000313" key="3">
    <source>
        <dbReference type="EMBL" id="QLG88222.1"/>
    </source>
</evidence>
<keyword evidence="2" id="KW-0067">ATP-binding</keyword>
<dbReference type="AlphaFoldDB" id="A0A7H9BIN2"/>
<dbReference type="GO" id="GO:0004715">
    <property type="term" value="F:non-membrane spanning protein tyrosine kinase activity"/>
    <property type="evidence" value="ECO:0007669"/>
    <property type="project" value="UniProtKB-EC"/>
</dbReference>
<dbReference type="GO" id="GO:0005524">
    <property type="term" value="F:ATP binding"/>
    <property type="evidence" value="ECO:0007669"/>
    <property type="project" value="UniProtKB-KW"/>
</dbReference>
<dbReference type="NCBIfam" id="TIGR01007">
    <property type="entry name" value="eps_fam"/>
    <property type="match status" value="1"/>
</dbReference>
<dbReference type="EC" id="2.7.10.2" evidence="3"/>